<reference evidence="4 5" key="1">
    <citation type="submission" date="2019-10" db="EMBL/GenBank/DDBJ databases">
        <title>Rudanella paleaurantiibacter sp. nov., isolated from sludge.</title>
        <authorList>
            <person name="Xu S.Q."/>
        </authorList>
    </citation>
    <scope>NUCLEOTIDE SEQUENCE [LARGE SCALE GENOMIC DNA]</scope>
    <source>
        <strain evidence="4 5">HX-22-17</strain>
    </source>
</reference>
<dbReference type="Gene3D" id="2.40.50.1020">
    <property type="entry name" value="LytTr DNA-binding domain"/>
    <property type="match status" value="1"/>
</dbReference>
<dbReference type="PROSITE" id="PS50110">
    <property type="entry name" value="RESPONSE_REGULATORY"/>
    <property type="match status" value="1"/>
</dbReference>
<evidence type="ECO:0000259" key="2">
    <source>
        <dbReference type="PROSITE" id="PS50110"/>
    </source>
</evidence>
<dbReference type="SUPFAM" id="SSF52172">
    <property type="entry name" value="CheY-like"/>
    <property type="match status" value="1"/>
</dbReference>
<protein>
    <submittedName>
        <fullName evidence="4">Response regulator</fullName>
    </submittedName>
</protein>
<comment type="caution">
    <text evidence="4">The sequence shown here is derived from an EMBL/GenBank/DDBJ whole genome shotgun (WGS) entry which is preliminary data.</text>
</comment>
<evidence type="ECO:0000259" key="3">
    <source>
        <dbReference type="PROSITE" id="PS50930"/>
    </source>
</evidence>
<dbReference type="InterPro" id="IPR011006">
    <property type="entry name" value="CheY-like_superfamily"/>
</dbReference>
<dbReference type="Gene3D" id="3.40.50.2300">
    <property type="match status" value="1"/>
</dbReference>
<dbReference type="PANTHER" id="PTHR37299">
    <property type="entry name" value="TRANSCRIPTIONAL REGULATOR-RELATED"/>
    <property type="match status" value="1"/>
</dbReference>
<dbReference type="SMART" id="SM00448">
    <property type="entry name" value="REC"/>
    <property type="match status" value="1"/>
</dbReference>
<organism evidence="4 5">
    <name type="scientific">Rudanella paleaurantiibacter</name>
    <dbReference type="NCBI Taxonomy" id="2614655"/>
    <lineage>
        <taxon>Bacteria</taxon>
        <taxon>Pseudomonadati</taxon>
        <taxon>Bacteroidota</taxon>
        <taxon>Cytophagia</taxon>
        <taxon>Cytophagales</taxon>
        <taxon>Cytophagaceae</taxon>
        <taxon>Rudanella</taxon>
    </lineage>
</organism>
<dbReference type="PROSITE" id="PS50930">
    <property type="entry name" value="HTH_LYTTR"/>
    <property type="match status" value="1"/>
</dbReference>
<proteinExistence type="predicted"/>
<feature type="domain" description="Response regulatory" evidence="2">
    <location>
        <begin position="3"/>
        <end position="114"/>
    </location>
</feature>
<keyword evidence="1" id="KW-0597">Phosphoprotein</keyword>
<dbReference type="Pfam" id="PF00072">
    <property type="entry name" value="Response_reg"/>
    <property type="match status" value="1"/>
</dbReference>
<dbReference type="SMART" id="SM00850">
    <property type="entry name" value="LytTR"/>
    <property type="match status" value="1"/>
</dbReference>
<dbReference type="EMBL" id="WELI01000006">
    <property type="protein sequence ID" value="KAB7729345.1"/>
    <property type="molecule type" value="Genomic_DNA"/>
</dbReference>
<dbReference type="PANTHER" id="PTHR37299:SF1">
    <property type="entry name" value="STAGE 0 SPORULATION PROTEIN A HOMOLOG"/>
    <property type="match status" value="1"/>
</dbReference>
<evidence type="ECO:0000313" key="4">
    <source>
        <dbReference type="EMBL" id="KAB7729345.1"/>
    </source>
</evidence>
<dbReference type="Pfam" id="PF04397">
    <property type="entry name" value="LytTR"/>
    <property type="match status" value="1"/>
</dbReference>
<dbReference type="RefSeq" id="WP_152125424.1">
    <property type="nucleotide sequence ID" value="NZ_WELI01000006.1"/>
</dbReference>
<feature type="modified residue" description="4-aspartylphosphate" evidence="1">
    <location>
        <position position="54"/>
    </location>
</feature>
<dbReference type="InterPro" id="IPR007492">
    <property type="entry name" value="LytTR_DNA-bd_dom"/>
</dbReference>
<gene>
    <name evidence="4" type="ORF">F5984_17115</name>
</gene>
<sequence>MQKVIIIDDEAAGRTLIRQYLADYPALVVVGEANNGVDAVRLIREFRPDLIFLDVQMPGLSGFEVLGHLDEIPQVIFSTAYDQYALQAFEVHAVDYLLKPYTRERFAQAVQRVTRPDSVNIQRLQPLAESLLTPAVAAERYPDKVLVQTGNRLVTVAVADVIRIEAEGDYAMLVTAQSRHLSNYGIGALEARLDPRQFIRVHRSDIVNLHYVREIQKYPSSYDVILQNGDVVRVSRSYMEKIRELTF</sequence>
<dbReference type="Proteomes" id="UP000488299">
    <property type="component" value="Unassembled WGS sequence"/>
</dbReference>
<accession>A0A7J5TXH4</accession>
<dbReference type="GO" id="GO:0003677">
    <property type="term" value="F:DNA binding"/>
    <property type="evidence" value="ECO:0007669"/>
    <property type="project" value="InterPro"/>
</dbReference>
<keyword evidence="5" id="KW-1185">Reference proteome</keyword>
<dbReference type="GO" id="GO:0000156">
    <property type="term" value="F:phosphorelay response regulator activity"/>
    <property type="evidence" value="ECO:0007669"/>
    <property type="project" value="InterPro"/>
</dbReference>
<evidence type="ECO:0000313" key="5">
    <source>
        <dbReference type="Proteomes" id="UP000488299"/>
    </source>
</evidence>
<dbReference type="InterPro" id="IPR046947">
    <property type="entry name" value="LytR-like"/>
</dbReference>
<evidence type="ECO:0000256" key="1">
    <source>
        <dbReference type="PROSITE-ProRule" id="PRU00169"/>
    </source>
</evidence>
<feature type="domain" description="HTH LytTR-type" evidence="3">
    <location>
        <begin position="145"/>
        <end position="247"/>
    </location>
</feature>
<dbReference type="AlphaFoldDB" id="A0A7J5TXH4"/>
<dbReference type="InterPro" id="IPR001789">
    <property type="entry name" value="Sig_transdc_resp-reg_receiver"/>
</dbReference>
<name>A0A7J5TXH4_9BACT</name>